<keyword evidence="3" id="KW-0786">Thiamine pyrophosphate</keyword>
<proteinExistence type="predicted"/>
<dbReference type="PANTHER" id="PTHR11516">
    <property type="entry name" value="PYRUVATE DEHYDROGENASE E1 COMPONENT, ALPHA SUBUNIT BACTERIAL AND ORGANELLAR"/>
    <property type="match status" value="1"/>
</dbReference>
<evidence type="ECO:0000256" key="3">
    <source>
        <dbReference type="ARBA" id="ARBA00023052"/>
    </source>
</evidence>
<dbReference type="Proteomes" id="UP001302719">
    <property type="component" value="Chromosome"/>
</dbReference>
<evidence type="ECO:0000259" key="4">
    <source>
        <dbReference type="Pfam" id="PF00676"/>
    </source>
</evidence>
<evidence type="ECO:0000256" key="2">
    <source>
        <dbReference type="ARBA" id="ARBA00023002"/>
    </source>
</evidence>
<organism evidence="5 6">
    <name type="scientific">Candidatus Nitrospira allomarina</name>
    <dbReference type="NCBI Taxonomy" id="3020900"/>
    <lineage>
        <taxon>Bacteria</taxon>
        <taxon>Pseudomonadati</taxon>
        <taxon>Nitrospirota</taxon>
        <taxon>Nitrospiria</taxon>
        <taxon>Nitrospirales</taxon>
        <taxon>Nitrospiraceae</taxon>
        <taxon>Nitrospira</taxon>
    </lineage>
</organism>
<sequence>MENSQKFCELFSQALRIRLVEERIIELYPGDAIQSPVHLSIGQEAVAVGACRDLKKTDLVFCTYRSHAFYLAKGGSLAEMFAELYGKVTGCARGKAGSMHLAAPEVGLMGASAVVASTIPHAVGAALAAKRLGHDQVVVGVFGDGATEEGVYHESLNFAVLHRLPVIFLCENNGLAVHSSQKSRQGYDILDHARSYRLPVYHIAEGYDFVKVADTMSDIIQRVRLTREPVFVEIRTYRYKEHVGPGEDFMCGYRQPEEWLAWKRQDPLEQYGNLVETFRPAILKEIDEAVHFAMSSPFPSVEELLRDVV</sequence>
<dbReference type="GO" id="GO:0006086">
    <property type="term" value="P:pyruvate decarboxylation to acetyl-CoA"/>
    <property type="evidence" value="ECO:0007669"/>
    <property type="project" value="TreeGrafter"/>
</dbReference>
<dbReference type="CDD" id="cd02000">
    <property type="entry name" value="TPP_E1_PDC_ADC_BCADC"/>
    <property type="match status" value="1"/>
</dbReference>
<dbReference type="InterPro" id="IPR029061">
    <property type="entry name" value="THDP-binding"/>
</dbReference>
<evidence type="ECO:0000313" key="6">
    <source>
        <dbReference type="Proteomes" id="UP001302719"/>
    </source>
</evidence>
<dbReference type="Pfam" id="PF00676">
    <property type="entry name" value="E1_dh"/>
    <property type="match status" value="1"/>
</dbReference>
<evidence type="ECO:0000313" key="5">
    <source>
        <dbReference type="EMBL" id="WNM56820.1"/>
    </source>
</evidence>
<dbReference type="GO" id="GO:0004739">
    <property type="term" value="F:pyruvate dehydrogenase (acetyl-transferring) activity"/>
    <property type="evidence" value="ECO:0007669"/>
    <property type="project" value="TreeGrafter"/>
</dbReference>
<dbReference type="RefSeq" id="WP_312640620.1">
    <property type="nucleotide sequence ID" value="NZ_CP116967.1"/>
</dbReference>
<keyword evidence="6" id="KW-1185">Reference proteome</keyword>
<comment type="cofactor">
    <cofactor evidence="1">
        <name>thiamine diphosphate</name>
        <dbReference type="ChEBI" id="CHEBI:58937"/>
    </cofactor>
</comment>
<accession>A0AA96JRE6</accession>
<dbReference type="AlphaFoldDB" id="A0AA96JRE6"/>
<keyword evidence="2" id="KW-0560">Oxidoreductase</keyword>
<dbReference type="InterPro" id="IPR050642">
    <property type="entry name" value="PDH_E1_Alpha_Subunit"/>
</dbReference>
<dbReference type="InterPro" id="IPR001017">
    <property type="entry name" value="DH_E1"/>
</dbReference>
<dbReference type="KEGG" id="nall:PP769_12625"/>
<dbReference type="PANTHER" id="PTHR11516:SF60">
    <property type="entry name" value="PYRUVATE DEHYDROGENASE E1 COMPONENT SUBUNIT ALPHA"/>
    <property type="match status" value="1"/>
</dbReference>
<dbReference type="Gene3D" id="3.40.50.970">
    <property type="match status" value="1"/>
</dbReference>
<evidence type="ECO:0000256" key="1">
    <source>
        <dbReference type="ARBA" id="ARBA00001964"/>
    </source>
</evidence>
<reference evidence="5 6" key="1">
    <citation type="submission" date="2023-01" db="EMBL/GenBank/DDBJ databases">
        <title>Cultivation and genomic characterization of new, ubiquitous marine nitrite-oxidizing bacteria from the Nitrospirales.</title>
        <authorList>
            <person name="Mueller A.J."/>
            <person name="Daebeler A."/>
            <person name="Herbold C.W."/>
            <person name="Kirkegaard R.H."/>
            <person name="Daims H."/>
        </authorList>
    </citation>
    <scope>NUCLEOTIDE SEQUENCE [LARGE SCALE GENOMIC DNA]</scope>
    <source>
        <strain evidence="5 6">VA</strain>
    </source>
</reference>
<name>A0AA96JRE6_9BACT</name>
<gene>
    <name evidence="5" type="ORF">PP769_12625</name>
</gene>
<dbReference type="SUPFAM" id="SSF52518">
    <property type="entry name" value="Thiamin diphosphate-binding fold (THDP-binding)"/>
    <property type="match status" value="1"/>
</dbReference>
<protein>
    <submittedName>
        <fullName evidence="5">Thiamine pyrophosphate-dependent dehydrogenase E1 component subunit alpha</fullName>
    </submittedName>
</protein>
<feature type="domain" description="Dehydrogenase E1 component" evidence="4">
    <location>
        <begin position="16"/>
        <end position="276"/>
    </location>
</feature>
<dbReference type="EMBL" id="CP116967">
    <property type="protein sequence ID" value="WNM56820.1"/>
    <property type="molecule type" value="Genomic_DNA"/>
</dbReference>